<dbReference type="GO" id="GO:0005789">
    <property type="term" value="C:endoplasmic reticulum membrane"/>
    <property type="evidence" value="ECO:0007669"/>
    <property type="project" value="UniProtKB-SubCell"/>
</dbReference>
<keyword evidence="11" id="KW-1185">Reference proteome</keyword>
<reference evidence="10" key="2">
    <citation type="submission" date="2025-09" db="UniProtKB">
        <authorList>
            <consortium name="Ensembl"/>
        </authorList>
    </citation>
    <scope>IDENTIFICATION</scope>
</reference>
<comment type="function">
    <text evidence="7">Plays a role in transport between endoplasmic reticulum and Golgi.</text>
</comment>
<dbReference type="GO" id="GO:0006888">
    <property type="term" value="P:endoplasmic reticulum to Golgi vesicle-mediated transport"/>
    <property type="evidence" value="ECO:0007669"/>
    <property type="project" value="UniProtKB-UniRule"/>
</dbReference>
<dbReference type="GO" id="GO:0033116">
    <property type="term" value="C:endoplasmic reticulum-Golgi intermediate compartment membrane"/>
    <property type="evidence" value="ECO:0007669"/>
    <property type="project" value="UniProtKB-SubCell"/>
</dbReference>
<feature type="domain" description="Endoplasmic reticulum vesicle transporter C-terminal" evidence="8">
    <location>
        <begin position="165"/>
        <end position="334"/>
    </location>
</feature>
<evidence type="ECO:0000256" key="1">
    <source>
        <dbReference type="ARBA" id="ARBA00004457"/>
    </source>
</evidence>
<organism evidence="10 11">
    <name type="scientific">Sinocyclocheilus rhinocerous</name>
    <dbReference type="NCBI Taxonomy" id="307959"/>
    <lineage>
        <taxon>Eukaryota</taxon>
        <taxon>Metazoa</taxon>
        <taxon>Chordata</taxon>
        <taxon>Craniata</taxon>
        <taxon>Vertebrata</taxon>
        <taxon>Euteleostomi</taxon>
        <taxon>Actinopterygii</taxon>
        <taxon>Neopterygii</taxon>
        <taxon>Teleostei</taxon>
        <taxon>Ostariophysi</taxon>
        <taxon>Cypriniformes</taxon>
        <taxon>Cyprinidae</taxon>
        <taxon>Cyprininae</taxon>
        <taxon>Sinocyclocheilus</taxon>
    </lineage>
</organism>
<evidence type="ECO:0000313" key="11">
    <source>
        <dbReference type="Proteomes" id="UP000472270"/>
    </source>
</evidence>
<dbReference type="AlphaFoldDB" id="A0A673N2R7"/>
<dbReference type="Pfam" id="PF13850">
    <property type="entry name" value="ERGIC_N"/>
    <property type="match status" value="1"/>
</dbReference>
<gene>
    <name evidence="10" type="primary">si:ch211-225b10.3</name>
</gene>
<keyword evidence="7" id="KW-0333">Golgi apparatus</keyword>
<reference evidence="10" key="1">
    <citation type="submission" date="2025-08" db="UniProtKB">
        <authorList>
            <consortium name="Ensembl"/>
        </authorList>
    </citation>
    <scope>IDENTIFICATION</scope>
</reference>
<keyword evidence="7" id="KW-0256">Endoplasmic reticulum</keyword>
<keyword evidence="3 7" id="KW-0812">Transmembrane</keyword>
<keyword evidence="7" id="KW-0813">Transport</keyword>
<evidence type="ECO:0000256" key="5">
    <source>
        <dbReference type="ARBA" id="ARBA00022989"/>
    </source>
</evidence>
<evidence type="ECO:0000259" key="9">
    <source>
        <dbReference type="Pfam" id="PF13850"/>
    </source>
</evidence>
<comment type="similarity">
    <text evidence="2 7">Belongs to the ERGIC family.</text>
</comment>
<protein>
    <recommendedName>
        <fullName evidence="7">Endoplasmic reticulum-Golgi intermediate compartment protein</fullName>
    </recommendedName>
</protein>
<evidence type="ECO:0000256" key="6">
    <source>
        <dbReference type="ARBA" id="ARBA00023136"/>
    </source>
</evidence>
<evidence type="ECO:0000259" key="8">
    <source>
        <dbReference type="Pfam" id="PF07970"/>
    </source>
</evidence>
<dbReference type="Ensembl" id="ENSSRHT00000099744.1">
    <property type="protein sequence ID" value="ENSSRHP00000097107.1"/>
    <property type="gene ID" value="ENSSRHG00000047658.1"/>
</dbReference>
<evidence type="ECO:0000313" key="10">
    <source>
        <dbReference type="Ensembl" id="ENSSRHP00000097107.1"/>
    </source>
</evidence>
<evidence type="ECO:0000256" key="2">
    <source>
        <dbReference type="ARBA" id="ARBA00005648"/>
    </source>
</evidence>
<dbReference type="GO" id="GO:0030134">
    <property type="term" value="C:COPII-coated ER to Golgi transport vesicle"/>
    <property type="evidence" value="ECO:0007669"/>
    <property type="project" value="TreeGrafter"/>
</dbReference>
<evidence type="ECO:0000256" key="4">
    <source>
        <dbReference type="ARBA" id="ARBA00022892"/>
    </source>
</evidence>
<evidence type="ECO:0000256" key="3">
    <source>
        <dbReference type="ARBA" id="ARBA00022692"/>
    </source>
</evidence>
<sequence>MNKLRRRSTINLVKELDAFPKVPESYVETSAFGGTVSLIVFILMALLTISEFFVYQDSWMKYEYEVDTDFTSKLKIKIDITVAMKCSRVGADVLDVAGAVIASKELKYDAVSDFKPSPSQKKKMWYQILHQIQNRLREEHSLQDVLFKSALKGYFSGPVPQNDSTSNSQNACRIHGKIFVNKVAGNFHIILGKPIDTIRGHAHFASLIKNEAALNFSHRIDNLSFGNDVPGHINPLDGTEKITLEQNMLFQYFITVVPTKLHTSGVSVNMHQFSVTEQERVVSNEKGSHGVSGIFIKYKLSPLMVRVTEEHMPFSVFLVRLCGIIGGIFSTSGLLHRFIGYFVDIVCCHFRLGADQSQEVTLRLELSAQITDNNIIHE</sequence>
<dbReference type="GO" id="GO:0006890">
    <property type="term" value="P:retrograde vesicle-mediated transport, Golgi to endoplasmic reticulum"/>
    <property type="evidence" value="ECO:0007669"/>
    <property type="project" value="TreeGrafter"/>
</dbReference>
<comment type="subcellular location">
    <subcellularLocation>
        <location evidence="7">Endoplasmic reticulum membrane</location>
        <topology evidence="7">Multi-pass membrane protein</topology>
    </subcellularLocation>
    <subcellularLocation>
        <location evidence="1 7">Endoplasmic reticulum-Golgi intermediate compartment membrane</location>
        <topology evidence="1 7">Multi-pass membrane protein</topology>
    </subcellularLocation>
    <subcellularLocation>
        <location evidence="7">Golgi apparatus membrane</location>
        <topology evidence="7">Multi-pass membrane protein</topology>
    </subcellularLocation>
</comment>
<keyword evidence="4 7" id="KW-0931">ER-Golgi transport</keyword>
<dbReference type="PANTHER" id="PTHR10984">
    <property type="entry name" value="ENDOPLASMIC RETICULUM-GOLGI INTERMEDIATE COMPARTMENT PROTEIN"/>
    <property type="match status" value="1"/>
</dbReference>
<evidence type="ECO:0000256" key="7">
    <source>
        <dbReference type="RuleBase" id="RU369013"/>
    </source>
</evidence>
<dbReference type="PANTHER" id="PTHR10984:SF30">
    <property type="entry name" value="ENDOPLASMIC RETICULUM-GOLGI INTERMEDIATE COMPARTMENT PROTEIN 2"/>
    <property type="match status" value="1"/>
</dbReference>
<keyword evidence="6 7" id="KW-0472">Membrane</keyword>
<dbReference type="Proteomes" id="UP000472270">
    <property type="component" value="Unassembled WGS sequence"/>
</dbReference>
<name>A0A673N2R7_9TELE</name>
<keyword evidence="5 7" id="KW-1133">Transmembrane helix</keyword>
<feature type="domain" description="Endoplasmic reticulum vesicle transporter N-terminal" evidence="9">
    <location>
        <begin position="13"/>
        <end position="99"/>
    </location>
</feature>
<dbReference type="GO" id="GO:0000139">
    <property type="term" value="C:Golgi membrane"/>
    <property type="evidence" value="ECO:0007669"/>
    <property type="project" value="UniProtKB-SubCell"/>
</dbReference>
<accession>A0A673N2R7</accession>
<proteinExistence type="inferred from homology"/>
<dbReference type="Pfam" id="PF07970">
    <property type="entry name" value="COPIIcoated_ERV"/>
    <property type="match status" value="1"/>
</dbReference>
<dbReference type="InterPro" id="IPR039542">
    <property type="entry name" value="Erv_N"/>
</dbReference>
<dbReference type="InterPro" id="IPR045888">
    <property type="entry name" value="Erv"/>
</dbReference>
<feature type="transmembrane region" description="Helical" evidence="7">
    <location>
        <begin position="31"/>
        <end position="54"/>
    </location>
</feature>
<dbReference type="InterPro" id="IPR012936">
    <property type="entry name" value="Erv_C"/>
</dbReference>
<comment type="caution">
    <text evidence="7">Lacks conserved residue(s) required for the propagation of feature annotation.</text>
</comment>